<gene>
    <name evidence="2" type="ORF">SAMN05444371_1533</name>
</gene>
<keyword evidence="1" id="KW-0472">Membrane</keyword>
<keyword evidence="3" id="KW-1185">Reference proteome</keyword>
<dbReference type="EMBL" id="FRAM01000001">
    <property type="protein sequence ID" value="SHK15637.1"/>
    <property type="molecule type" value="Genomic_DNA"/>
</dbReference>
<dbReference type="Proteomes" id="UP000184498">
    <property type="component" value="Unassembled WGS sequence"/>
</dbReference>
<evidence type="ECO:0000256" key="1">
    <source>
        <dbReference type="SAM" id="Phobius"/>
    </source>
</evidence>
<evidence type="ECO:0000313" key="2">
    <source>
        <dbReference type="EMBL" id="SHK15637.1"/>
    </source>
</evidence>
<dbReference type="RefSeq" id="WP_059344232.1">
    <property type="nucleotide sequence ID" value="NZ_FRAM01000001.1"/>
</dbReference>
<name>A0A1M6Q664_9FLAO</name>
<feature type="transmembrane region" description="Helical" evidence="1">
    <location>
        <begin position="6"/>
        <end position="34"/>
    </location>
</feature>
<feature type="transmembrane region" description="Helical" evidence="1">
    <location>
        <begin position="85"/>
        <end position="104"/>
    </location>
</feature>
<keyword evidence="1" id="KW-0812">Transmembrane</keyword>
<proteinExistence type="predicted"/>
<keyword evidence="1" id="KW-1133">Transmembrane helix</keyword>
<organism evidence="2 3">
    <name type="scientific">Epilithonimonas mollis</name>
    <dbReference type="NCBI Taxonomy" id="216903"/>
    <lineage>
        <taxon>Bacteria</taxon>
        <taxon>Pseudomonadati</taxon>
        <taxon>Bacteroidota</taxon>
        <taxon>Flavobacteriia</taxon>
        <taxon>Flavobacteriales</taxon>
        <taxon>Weeksellaceae</taxon>
        <taxon>Chryseobacterium group</taxon>
        <taxon>Epilithonimonas</taxon>
    </lineage>
</organism>
<evidence type="ECO:0000313" key="3">
    <source>
        <dbReference type="Proteomes" id="UP000184498"/>
    </source>
</evidence>
<accession>A0A1M6Q664</accession>
<reference evidence="3" key="1">
    <citation type="submission" date="2016-11" db="EMBL/GenBank/DDBJ databases">
        <authorList>
            <person name="Varghese N."/>
            <person name="Submissions S."/>
        </authorList>
    </citation>
    <scope>NUCLEOTIDE SEQUENCE [LARGE SCALE GENOMIC DNA]</scope>
    <source>
        <strain evidence="3">DSM 18016</strain>
    </source>
</reference>
<dbReference type="STRING" id="216903.SAMN05444371_1533"/>
<feature type="transmembrane region" description="Helical" evidence="1">
    <location>
        <begin position="55"/>
        <end position="73"/>
    </location>
</feature>
<protein>
    <submittedName>
        <fullName evidence="2">Uncharacterized protein</fullName>
    </submittedName>
</protein>
<dbReference type="AlphaFoldDB" id="A0A1M6Q664"/>
<dbReference type="OrthoDB" id="1271379at2"/>
<sequence length="311" mass="36294">MTDFYIATYILMVTFTILVPFYLAGRLWFAFSPFAINYYSKERANWYNDWNTQRFLIVLNLFLVSLSLSFFWGGKILEDIHAEKIDFTQILFYIILQILAVILFEVKMEHPFKPIQAFKKFKKNSYSERFEFREKQDAADKIEHHSNELKREFLKVGTKISNELNNQQIILSETNELAKHNNNILQESDFAFEIKKNPNMVIDDILRDYFISKDSERDLSDFLLRKKNSGKILFTKPARNGVSVQPILDFFSTFTNVMESCKSGTITQAETCKIINAVTSAKDRLGNIAEEPINSRNLSKYLSNSDVQDDI</sequence>